<dbReference type="Proteomes" id="UP000239590">
    <property type="component" value="Unassembled WGS sequence"/>
</dbReference>
<dbReference type="PROSITE" id="PS51257">
    <property type="entry name" value="PROKAR_LIPOPROTEIN"/>
    <property type="match status" value="1"/>
</dbReference>
<feature type="domain" description="GP-PDE" evidence="1">
    <location>
        <begin position="43"/>
        <end position="285"/>
    </location>
</feature>
<dbReference type="EMBL" id="PTRA01000001">
    <property type="protein sequence ID" value="PQA60575.1"/>
    <property type="molecule type" value="Genomic_DNA"/>
</dbReference>
<evidence type="ECO:0000313" key="3">
    <source>
        <dbReference type="Proteomes" id="UP000239590"/>
    </source>
</evidence>
<dbReference type="GO" id="GO:0006580">
    <property type="term" value="P:ethanolamine metabolic process"/>
    <property type="evidence" value="ECO:0007669"/>
    <property type="project" value="TreeGrafter"/>
</dbReference>
<dbReference type="GO" id="GO:0006644">
    <property type="term" value="P:phospholipid metabolic process"/>
    <property type="evidence" value="ECO:0007669"/>
    <property type="project" value="TreeGrafter"/>
</dbReference>
<name>A0A2S7IS92_9BACT</name>
<proteinExistence type="predicted"/>
<dbReference type="GO" id="GO:0005886">
    <property type="term" value="C:plasma membrane"/>
    <property type="evidence" value="ECO:0007669"/>
    <property type="project" value="TreeGrafter"/>
</dbReference>
<protein>
    <submittedName>
        <fullName evidence="2">Glycerophosphodiester phosphodiesterase</fullName>
    </submittedName>
</protein>
<evidence type="ECO:0000259" key="1">
    <source>
        <dbReference type="PROSITE" id="PS51704"/>
    </source>
</evidence>
<dbReference type="Pfam" id="PF03009">
    <property type="entry name" value="GDPD"/>
    <property type="match status" value="1"/>
</dbReference>
<gene>
    <name evidence="2" type="ORF">C5O19_13450</name>
</gene>
<dbReference type="CDD" id="cd08566">
    <property type="entry name" value="GDPD_AtGDE_like"/>
    <property type="match status" value="1"/>
</dbReference>
<comment type="caution">
    <text evidence="2">The sequence shown here is derived from an EMBL/GenBank/DDBJ whole genome shotgun (WGS) entry which is preliminary data.</text>
</comment>
<dbReference type="RefSeq" id="WP_104713002.1">
    <property type="nucleotide sequence ID" value="NZ_PTRA01000001.1"/>
</dbReference>
<dbReference type="InterPro" id="IPR017946">
    <property type="entry name" value="PLC-like_Pdiesterase_TIM-brl"/>
</dbReference>
<dbReference type="PANTHER" id="PTHR46320">
    <property type="entry name" value="GLYCEROPHOSPHODIESTER PHOSPHODIESTERASE 1"/>
    <property type="match status" value="1"/>
</dbReference>
<keyword evidence="3" id="KW-1185">Reference proteome</keyword>
<sequence length="288" mass="31980">MLTRFGLLAFCLAFLLGCTPKTYLRVPKQGLSEYLKPEAGKPTLISAHRGGGDYAGYPENCLESFAYLAKQAAMIIECDIGLTQDSVLVMLHDDALDRTTTGKGKLNAVSYAYTQSLHLKDNAGTTTKFRMPTLEQVLNWGKGKVIYTLDVKRTVPFEKVVDLIHRTHTEDNCVVITYNAQDAAKVYRLDPSLMISVTIRNEAEYNRHHDLGIPDNRMVAFVGTREPSAEHYAFLHKKGISCILGTLGNLDKMAQAKGDQVYVNFAKNGADIMSTDRPLEMAKALQKK</sequence>
<organism evidence="2 3">
    <name type="scientific">Siphonobacter curvatus</name>
    <dbReference type="NCBI Taxonomy" id="2094562"/>
    <lineage>
        <taxon>Bacteria</taxon>
        <taxon>Pseudomonadati</taxon>
        <taxon>Bacteroidota</taxon>
        <taxon>Cytophagia</taxon>
        <taxon>Cytophagales</taxon>
        <taxon>Cytophagaceae</taxon>
        <taxon>Siphonobacter</taxon>
    </lineage>
</organism>
<dbReference type="PANTHER" id="PTHR46320:SF1">
    <property type="entry name" value="GLYCEROPHOSPHODIESTER PHOSPHODIESTERASE 1"/>
    <property type="match status" value="1"/>
</dbReference>
<dbReference type="GO" id="GO:0070291">
    <property type="term" value="P:N-acylethanolamine metabolic process"/>
    <property type="evidence" value="ECO:0007669"/>
    <property type="project" value="TreeGrafter"/>
</dbReference>
<evidence type="ECO:0000313" key="2">
    <source>
        <dbReference type="EMBL" id="PQA60575.1"/>
    </source>
</evidence>
<dbReference type="OrthoDB" id="384721at2"/>
<dbReference type="InterPro" id="IPR030395">
    <property type="entry name" value="GP_PDE_dom"/>
</dbReference>
<reference evidence="3" key="1">
    <citation type="submission" date="2018-02" db="EMBL/GenBank/DDBJ databases">
        <title>Genome sequencing of Solimonas sp. HR-BB.</title>
        <authorList>
            <person name="Lee Y."/>
            <person name="Jeon C.O."/>
        </authorList>
    </citation>
    <scope>NUCLEOTIDE SEQUENCE [LARGE SCALE GENOMIC DNA]</scope>
    <source>
        <strain evidence="3">HR-U</strain>
    </source>
</reference>
<dbReference type="PROSITE" id="PS51704">
    <property type="entry name" value="GP_PDE"/>
    <property type="match status" value="1"/>
</dbReference>
<dbReference type="Gene3D" id="3.20.20.190">
    <property type="entry name" value="Phosphatidylinositol (PI) phosphodiesterase"/>
    <property type="match status" value="1"/>
</dbReference>
<accession>A0A2S7IS92</accession>
<dbReference type="AlphaFoldDB" id="A0A2S7IS92"/>
<dbReference type="SUPFAM" id="SSF51695">
    <property type="entry name" value="PLC-like phosphodiesterases"/>
    <property type="match status" value="1"/>
</dbReference>
<dbReference type="GO" id="GO:0008889">
    <property type="term" value="F:glycerophosphodiester phosphodiesterase activity"/>
    <property type="evidence" value="ECO:0007669"/>
    <property type="project" value="TreeGrafter"/>
</dbReference>